<dbReference type="Proteomes" id="UP000821866">
    <property type="component" value="Chromosome 3"/>
</dbReference>
<dbReference type="GO" id="GO:0004518">
    <property type="term" value="F:nuclease activity"/>
    <property type="evidence" value="ECO:0007669"/>
    <property type="project" value="UniProtKB-KW"/>
</dbReference>
<evidence type="ECO:0000259" key="8">
    <source>
        <dbReference type="Pfam" id="PF13359"/>
    </source>
</evidence>
<sequence length="360" mass="40386">MAPINTRALAELEEIHAQNELIVVYSIARRRRRRQRRVWVRQVFLDRAVDGDFHNLLVKLRLGDAAMFLNFMRMSPQQFDFLENLVRPLIEVRSTHLRSAISSAERLAITLRFLATGNSFQSPSYSFRVGKSTISQLVPKQGFSINLMASCDASYKFTSVYIGYYGRESDGGVFAASQLGIFVDNGHKNLPAPFALPNGGPVLPYVFVADDAFPLKTNLMKPYPGTQAANSAKRIYNYRLSRARRCVENAFGVMCARWRVLRNRMSLLPDNAVLVVAACCCLHNFLMQEGRQVGGYCPPQFADTTGSSGELISGDWRNSTPPLPQAYRQGSNTYSRRAADVRDSFASYFHGPGAVPWQFT</sequence>
<dbReference type="AlphaFoldDB" id="A0A9J6EB27"/>
<evidence type="ECO:0000313" key="9">
    <source>
        <dbReference type="EMBL" id="KAH8031304.1"/>
    </source>
</evidence>
<dbReference type="InterPro" id="IPR027806">
    <property type="entry name" value="HARBI1_dom"/>
</dbReference>
<dbReference type="VEuPathDB" id="VectorBase:LOC119183322"/>
<dbReference type="GO" id="GO:0046872">
    <property type="term" value="F:metal ion binding"/>
    <property type="evidence" value="ECO:0007669"/>
    <property type="project" value="UniProtKB-KW"/>
</dbReference>
<gene>
    <name evidence="9" type="ORF">HPB51_015460</name>
</gene>
<evidence type="ECO:0000256" key="5">
    <source>
        <dbReference type="ARBA" id="ARBA00022723"/>
    </source>
</evidence>
<proteinExistence type="inferred from homology"/>
<protein>
    <recommendedName>
        <fullName evidence="8">DDE Tnp4 domain-containing protein</fullName>
    </recommendedName>
</protein>
<accession>A0A9J6EB27</accession>
<keyword evidence="4" id="KW-0540">Nuclease</keyword>
<comment type="subcellular location">
    <subcellularLocation>
        <location evidence="2">Nucleus</location>
    </subcellularLocation>
</comment>
<name>A0A9J6EB27_RHIMP</name>
<organism evidence="9 10">
    <name type="scientific">Rhipicephalus microplus</name>
    <name type="common">Cattle tick</name>
    <name type="synonym">Boophilus microplus</name>
    <dbReference type="NCBI Taxonomy" id="6941"/>
    <lineage>
        <taxon>Eukaryota</taxon>
        <taxon>Metazoa</taxon>
        <taxon>Ecdysozoa</taxon>
        <taxon>Arthropoda</taxon>
        <taxon>Chelicerata</taxon>
        <taxon>Arachnida</taxon>
        <taxon>Acari</taxon>
        <taxon>Parasitiformes</taxon>
        <taxon>Ixodida</taxon>
        <taxon>Ixodoidea</taxon>
        <taxon>Ixodidae</taxon>
        <taxon>Rhipicephalinae</taxon>
        <taxon>Rhipicephalus</taxon>
        <taxon>Boophilus</taxon>
    </lineage>
</organism>
<keyword evidence="6" id="KW-0378">Hydrolase</keyword>
<evidence type="ECO:0000313" key="10">
    <source>
        <dbReference type="Proteomes" id="UP000821866"/>
    </source>
</evidence>
<dbReference type="GO" id="GO:0005634">
    <property type="term" value="C:nucleus"/>
    <property type="evidence" value="ECO:0007669"/>
    <property type="project" value="UniProtKB-SubCell"/>
</dbReference>
<evidence type="ECO:0000256" key="7">
    <source>
        <dbReference type="ARBA" id="ARBA00023242"/>
    </source>
</evidence>
<keyword evidence="5" id="KW-0479">Metal-binding</keyword>
<dbReference type="PANTHER" id="PTHR22930:SF269">
    <property type="entry name" value="NUCLEASE HARBI1-LIKE PROTEIN"/>
    <property type="match status" value="1"/>
</dbReference>
<keyword evidence="7" id="KW-0539">Nucleus</keyword>
<evidence type="ECO:0000256" key="2">
    <source>
        <dbReference type="ARBA" id="ARBA00004123"/>
    </source>
</evidence>
<dbReference type="EMBL" id="JABSTU010000005">
    <property type="protein sequence ID" value="KAH8031304.1"/>
    <property type="molecule type" value="Genomic_DNA"/>
</dbReference>
<comment type="similarity">
    <text evidence="3">Belongs to the HARBI1 family.</text>
</comment>
<evidence type="ECO:0000256" key="6">
    <source>
        <dbReference type="ARBA" id="ARBA00022801"/>
    </source>
</evidence>
<evidence type="ECO:0000256" key="3">
    <source>
        <dbReference type="ARBA" id="ARBA00006958"/>
    </source>
</evidence>
<feature type="domain" description="DDE Tnp4" evidence="8">
    <location>
        <begin position="140"/>
        <end position="284"/>
    </location>
</feature>
<dbReference type="Pfam" id="PF13359">
    <property type="entry name" value="DDE_Tnp_4"/>
    <property type="match status" value="1"/>
</dbReference>
<evidence type="ECO:0000256" key="1">
    <source>
        <dbReference type="ARBA" id="ARBA00001968"/>
    </source>
</evidence>
<reference evidence="9" key="1">
    <citation type="journal article" date="2020" name="Cell">
        <title>Large-Scale Comparative Analyses of Tick Genomes Elucidate Their Genetic Diversity and Vector Capacities.</title>
        <authorList>
            <consortium name="Tick Genome and Microbiome Consortium (TIGMIC)"/>
            <person name="Jia N."/>
            <person name="Wang J."/>
            <person name="Shi W."/>
            <person name="Du L."/>
            <person name="Sun Y."/>
            <person name="Zhan W."/>
            <person name="Jiang J.F."/>
            <person name="Wang Q."/>
            <person name="Zhang B."/>
            <person name="Ji P."/>
            <person name="Bell-Sakyi L."/>
            <person name="Cui X.M."/>
            <person name="Yuan T.T."/>
            <person name="Jiang B.G."/>
            <person name="Yang W.F."/>
            <person name="Lam T.T."/>
            <person name="Chang Q.C."/>
            <person name="Ding S.J."/>
            <person name="Wang X.J."/>
            <person name="Zhu J.G."/>
            <person name="Ruan X.D."/>
            <person name="Zhao L."/>
            <person name="Wei J.T."/>
            <person name="Ye R.Z."/>
            <person name="Que T.C."/>
            <person name="Du C.H."/>
            <person name="Zhou Y.H."/>
            <person name="Cheng J.X."/>
            <person name="Dai P.F."/>
            <person name="Guo W.B."/>
            <person name="Han X.H."/>
            <person name="Huang E.J."/>
            <person name="Li L.F."/>
            <person name="Wei W."/>
            <person name="Gao Y.C."/>
            <person name="Liu J.Z."/>
            <person name="Shao H.Z."/>
            <person name="Wang X."/>
            <person name="Wang C.C."/>
            <person name="Yang T.C."/>
            <person name="Huo Q.B."/>
            <person name="Li W."/>
            <person name="Chen H.Y."/>
            <person name="Chen S.E."/>
            <person name="Zhou L.G."/>
            <person name="Ni X.B."/>
            <person name="Tian J.H."/>
            <person name="Sheng Y."/>
            <person name="Liu T."/>
            <person name="Pan Y.S."/>
            <person name="Xia L.Y."/>
            <person name="Li J."/>
            <person name="Zhao F."/>
            <person name="Cao W.C."/>
        </authorList>
    </citation>
    <scope>NUCLEOTIDE SEQUENCE</scope>
    <source>
        <strain evidence="9">Rmic-2018</strain>
    </source>
</reference>
<comment type="cofactor">
    <cofactor evidence="1">
        <name>a divalent metal cation</name>
        <dbReference type="ChEBI" id="CHEBI:60240"/>
    </cofactor>
</comment>
<dbReference type="GO" id="GO:0016787">
    <property type="term" value="F:hydrolase activity"/>
    <property type="evidence" value="ECO:0007669"/>
    <property type="project" value="UniProtKB-KW"/>
</dbReference>
<evidence type="ECO:0000256" key="4">
    <source>
        <dbReference type="ARBA" id="ARBA00022722"/>
    </source>
</evidence>
<keyword evidence="10" id="KW-1185">Reference proteome</keyword>
<comment type="caution">
    <text evidence="9">The sequence shown here is derived from an EMBL/GenBank/DDBJ whole genome shotgun (WGS) entry which is preliminary data.</text>
</comment>
<dbReference type="PANTHER" id="PTHR22930">
    <property type="match status" value="1"/>
</dbReference>
<dbReference type="InterPro" id="IPR045249">
    <property type="entry name" value="HARBI1-like"/>
</dbReference>
<reference evidence="9" key="2">
    <citation type="submission" date="2021-09" db="EMBL/GenBank/DDBJ databases">
        <authorList>
            <person name="Jia N."/>
            <person name="Wang J."/>
            <person name="Shi W."/>
            <person name="Du L."/>
            <person name="Sun Y."/>
            <person name="Zhan W."/>
            <person name="Jiang J."/>
            <person name="Wang Q."/>
            <person name="Zhang B."/>
            <person name="Ji P."/>
            <person name="Sakyi L.B."/>
            <person name="Cui X."/>
            <person name="Yuan T."/>
            <person name="Jiang B."/>
            <person name="Yang W."/>
            <person name="Lam T.T.-Y."/>
            <person name="Chang Q."/>
            <person name="Ding S."/>
            <person name="Wang X."/>
            <person name="Zhu J."/>
            <person name="Ruan X."/>
            <person name="Zhao L."/>
            <person name="Wei J."/>
            <person name="Que T."/>
            <person name="Du C."/>
            <person name="Cheng J."/>
            <person name="Dai P."/>
            <person name="Han X."/>
            <person name="Huang E."/>
            <person name="Gao Y."/>
            <person name="Liu J."/>
            <person name="Shao H."/>
            <person name="Ye R."/>
            <person name="Li L."/>
            <person name="Wei W."/>
            <person name="Wang X."/>
            <person name="Wang C."/>
            <person name="Huo Q."/>
            <person name="Li W."/>
            <person name="Guo W."/>
            <person name="Chen H."/>
            <person name="Chen S."/>
            <person name="Zhou L."/>
            <person name="Zhou L."/>
            <person name="Ni X."/>
            <person name="Tian J."/>
            <person name="Zhou Y."/>
            <person name="Sheng Y."/>
            <person name="Liu T."/>
            <person name="Pan Y."/>
            <person name="Xia L."/>
            <person name="Li J."/>
            <person name="Zhao F."/>
            <person name="Cao W."/>
        </authorList>
    </citation>
    <scope>NUCLEOTIDE SEQUENCE</scope>
    <source>
        <strain evidence="9">Rmic-2018</strain>
        <tissue evidence="9">Larvae</tissue>
    </source>
</reference>